<feature type="domain" description="Ig-like" evidence="3">
    <location>
        <begin position="64"/>
        <end position="164"/>
    </location>
</feature>
<dbReference type="SUPFAM" id="SSF48726">
    <property type="entry name" value="Immunoglobulin"/>
    <property type="match status" value="2"/>
</dbReference>
<feature type="region of interest" description="Disordered" evidence="1">
    <location>
        <begin position="353"/>
        <end position="391"/>
    </location>
</feature>
<dbReference type="InterPro" id="IPR003598">
    <property type="entry name" value="Ig_sub2"/>
</dbReference>
<dbReference type="EMBL" id="GGYP01002763">
    <property type="protein sequence ID" value="MDE47534.1"/>
    <property type="molecule type" value="Transcribed_RNA"/>
</dbReference>
<gene>
    <name evidence="4" type="primary">Bsg_1</name>
    <name evidence="4" type="ORF">g.10455</name>
</gene>
<dbReference type="PROSITE" id="PS50835">
    <property type="entry name" value="IG_LIKE"/>
    <property type="match status" value="2"/>
</dbReference>
<sequence length="391" mass="43213">MSSSMPEERPARGGKGCNQIAEKQQNNNNNSSSIRLSTYSLRTHKTKLILLSSLWLILTHPLKPIDSATIVIQPNNKAATLVPGQPLHFECAQVGNDGKKPQFVWYKRNLNAEESQQPLLLDPNQDDTIEIHNERLTLLKPNYQSVGDYICSALDDKNESETIQVRAAPYVEDFGVETSHTGKSATLNDGDRLELNCRVRDQSVPVNITWLMSNSPDNDYSMVAVPEYDPGQMPSSPNQQMSAASAQDALVVPTYTMPNNVMVERTDSFSKRLIIRQLGPEHRGYYTCMVDNNVTERTRKTIYIRVKDKILPLWPFLGILAELFILFTIIYVWETQKAQKSIVTNPKSGALGAAALRGGGPMPPQTPGSTSGAKRAASGPSNAFESVPLNG</sequence>
<dbReference type="PANTHER" id="PTHR46013">
    <property type="entry name" value="VASCULAR CELL ADHESION MOLECULE 1"/>
    <property type="match status" value="1"/>
</dbReference>
<evidence type="ECO:0000259" key="3">
    <source>
        <dbReference type="PROSITE" id="PS50835"/>
    </source>
</evidence>
<evidence type="ECO:0000256" key="2">
    <source>
        <dbReference type="SAM" id="Phobius"/>
    </source>
</evidence>
<dbReference type="SMART" id="SM00408">
    <property type="entry name" value="IGc2"/>
    <property type="match status" value="2"/>
</dbReference>
<dbReference type="InterPro" id="IPR003599">
    <property type="entry name" value="Ig_sub"/>
</dbReference>
<reference evidence="4" key="1">
    <citation type="submission" date="2018-10" db="EMBL/GenBank/DDBJ databases">
        <title>Transcriptome assembly of Aceria tosichella (Wheat curl mite) Type 2.</title>
        <authorList>
            <person name="Scully E.D."/>
            <person name="Geib S.M."/>
            <person name="Palmer N.A."/>
            <person name="Gupta A.K."/>
            <person name="Sarath G."/>
            <person name="Tatineni S."/>
        </authorList>
    </citation>
    <scope>NUCLEOTIDE SEQUENCE</scope>
    <source>
        <strain evidence="4">LincolnNE</strain>
    </source>
</reference>
<evidence type="ECO:0000256" key="1">
    <source>
        <dbReference type="SAM" id="MobiDB-lite"/>
    </source>
</evidence>
<dbReference type="PANTHER" id="PTHR46013:SF7">
    <property type="entry name" value="IG-LIKE DOMAIN-CONTAINING PROTEIN"/>
    <property type="match status" value="1"/>
</dbReference>
<feature type="domain" description="Ig-like" evidence="3">
    <location>
        <begin position="169"/>
        <end position="303"/>
    </location>
</feature>
<keyword evidence="2" id="KW-0812">Transmembrane</keyword>
<feature type="transmembrane region" description="Helical" evidence="2">
    <location>
        <begin position="313"/>
        <end position="333"/>
    </location>
</feature>
<organism evidence="4">
    <name type="scientific">Aceria tosichella</name>
    <name type="common">wheat curl mite</name>
    <dbReference type="NCBI Taxonomy" id="561515"/>
    <lineage>
        <taxon>Eukaryota</taxon>
        <taxon>Metazoa</taxon>
        <taxon>Ecdysozoa</taxon>
        <taxon>Arthropoda</taxon>
        <taxon>Chelicerata</taxon>
        <taxon>Arachnida</taxon>
        <taxon>Acari</taxon>
        <taxon>Acariformes</taxon>
        <taxon>Trombidiformes</taxon>
        <taxon>Prostigmata</taxon>
        <taxon>Eupodina</taxon>
        <taxon>Eriophyoidea</taxon>
        <taxon>Eriophyidae</taxon>
        <taxon>Eriophyinae</taxon>
        <taxon>Aceriini</taxon>
        <taxon>Aceria</taxon>
    </lineage>
</organism>
<dbReference type="InterPro" id="IPR036179">
    <property type="entry name" value="Ig-like_dom_sf"/>
</dbReference>
<dbReference type="SMART" id="SM00409">
    <property type="entry name" value="IG"/>
    <property type="match status" value="2"/>
</dbReference>
<dbReference type="AlphaFoldDB" id="A0A6G1SAK8"/>
<name>A0A6G1SAK8_9ACAR</name>
<dbReference type="Gene3D" id="2.60.40.10">
    <property type="entry name" value="Immunoglobulins"/>
    <property type="match status" value="2"/>
</dbReference>
<dbReference type="InterPro" id="IPR007110">
    <property type="entry name" value="Ig-like_dom"/>
</dbReference>
<evidence type="ECO:0000313" key="4">
    <source>
        <dbReference type="EMBL" id="MDE47534.1"/>
    </source>
</evidence>
<dbReference type="Pfam" id="PF13927">
    <property type="entry name" value="Ig_3"/>
    <property type="match status" value="1"/>
</dbReference>
<proteinExistence type="predicted"/>
<dbReference type="InterPro" id="IPR013783">
    <property type="entry name" value="Ig-like_fold"/>
</dbReference>
<keyword evidence="2" id="KW-0472">Membrane</keyword>
<protein>
    <submittedName>
        <fullName evidence="4">Basigin</fullName>
    </submittedName>
</protein>
<keyword evidence="2" id="KW-1133">Transmembrane helix</keyword>
<accession>A0A6G1SAK8</accession>